<sequence length="130" mass="15693">MQYHEIVKAEVLGFVLNNVEGFNIFDNIHIKMIDVHHPGYEGINRVPFFEIDYRKGFTLANTFNHIDDEYINQRTLNYALNLCFNSEMSFKYEHNRFISECFSCTYYCIFENMYRTLSEKESGKVRWWID</sequence>
<proteinExistence type="predicted"/>
<accession>A0A1L4BLU4</accession>
<dbReference type="AlphaFoldDB" id="A0A1L4BLU4"/>
<dbReference type="EMBL" id="KX833210">
    <property type="protein sequence ID" value="API82900.1"/>
    <property type="molecule type" value="Genomic_DNA"/>
</dbReference>
<evidence type="ECO:0000313" key="1">
    <source>
        <dbReference type="EMBL" id="API82900.1"/>
    </source>
</evidence>
<organism evidence="1">
    <name type="scientific">Salmonella typhi</name>
    <dbReference type="NCBI Taxonomy" id="90370"/>
    <lineage>
        <taxon>Bacteria</taxon>
        <taxon>Pseudomonadati</taxon>
        <taxon>Pseudomonadota</taxon>
        <taxon>Gammaproteobacteria</taxon>
        <taxon>Enterobacterales</taxon>
        <taxon>Enterobacteriaceae</taxon>
        <taxon>Salmonella</taxon>
    </lineage>
</organism>
<reference evidence="1" key="1">
    <citation type="submission" date="2016-09" db="EMBL/GenBank/DDBJ databases">
        <title>Whole genome sequence analysis of Salmonella Typhi isolated in Thailand before and after the introduction of a national immunization program.</title>
        <authorList>
            <person name="Dyson Z.A."/>
            <person name="Thanh D.P."/>
            <person name="Bodhidatta L."/>
            <person name="Mason C.J."/>
            <person name="Rabaa M.A."/>
            <person name="Vinh P.V."/>
            <person name="Thanh T.H."/>
            <person name="Thwaites G.E."/>
            <person name="Baker S."/>
            <person name="Holt K.E."/>
        </authorList>
    </citation>
    <scope>NUCLEOTIDE SEQUENCE</scope>
    <source>
        <strain evidence="1">Salmonella Typhi Ty031 plasmid pTy031_01</strain>
        <plasmid evidence="1">pTy031_01</plasmid>
    </source>
</reference>
<dbReference type="RefSeq" id="WP_050189083.1">
    <property type="nucleotide sequence ID" value="NZ_KX833210.1"/>
</dbReference>
<name>A0A1L4BLU4_SALTI</name>
<protein>
    <submittedName>
        <fullName evidence="1">Uncharacterized protein</fullName>
    </submittedName>
</protein>
<geneLocation type="plasmid" evidence="1">
    <name>pTy031_01</name>
</geneLocation>
<keyword evidence="1" id="KW-0614">Plasmid</keyword>